<organism evidence="1 2">
    <name type="scientific">Allacma fusca</name>
    <dbReference type="NCBI Taxonomy" id="39272"/>
    <lineage>
        <taxon>Eukaryota</taxon>
        <taxon>Metazoa</taxon>
        <taxon>Ecdysozoa</taxon>
        <taxon>Arthropoda</taxon>
        <taxon>Hexapoda</taxon>
        <taxon>Collembola</taxon>
        <taxon>Symphypleona</taxon>
        <taxon>Sminthuridae</taxon>
        <taxon>Allacma</taxon>
    </lineage>
</organism>
<protein>
    <submittedName>
        <fullName evidence="1">Uncharacterized protein</fullName>
    </submittedName>
</protein>
<comment type="caution">
    <text evidence="1">The sequence shown here is derived from an EMBL/GenBank/DDBJ whole genome shotgun (WGS) entry which is preliminary data.</text>
</comment>
<gene>
    <name evidence="1" type="ORF">AFUS01_LOCUS30842</name>
</gene>
<sequence length="115" mass="12884">SDVLGVYRLSEYPKSRGRRSILYGKSIKTLNGDGIAQLYGKDSTMVFVHHNPASYHTERLTKQYAKDLQDRTEIAIIKNTEIPAKSLDASPLDFFGFGLLKQIVPSTKFCTMNGL</sequence>
<dbReference type="EMBL" id="CAJVCH010478831">
    <property type="protein sequence ID" value="CAG7820452.1"/>
    <property type="molecule type" value="Genomic_DNA"/>
</dbReference>
<dbReference type="OrthoDB" id="9981685at2759"/>
<dbReference type="Proteomes" id="UP000708208">
    <property type="component" value="Unassembled WGS sequence"/>
</dbReference>
<dbReference type="AlphaFoldDB" id="A0A8J2PEF8"/>
<evidence type="ECO:0000313" key="1">
    <source>
        <dbReference type="EMBL" id="CAG7820452.1"/>
    </source>
</evidence>
<reference evidence="1" key="1">
    <citation type="submission" date="2021-06" db="EMBL/GenBank/DDBJ databases">
        <authorList>
            <person name="Hodson N. C."/>
            <person name="Mongue J. A."/>
            <person name="Jaron S. K."/>
        </authorList>
    </citation>
    <scope>NUCLEOTIDE SEQUENCE</scope>
</reference>
<keyword evidence="2" id="KW-1185">Reference proteome</keyword>
<name>A0A8J2PEF8_9HEXA</name>
<proteinExistence type="predicted"/>
<evidence type="ECO:0000313" key="2">
    <source>
        <dbReference type="Proteomes" id="UP000708208"/>
    </source>
</evidence>
<feature type="non-terminal residue" evidence="1">
    <location>
        <position position="1"/>
    </location>
</feature>
<accession>A0A8J2PEF8</accession>